<dbReference type="STRING" id="105984.A0A427XGI4"/>
<dbReference type="GO" id="GO:0055085">
    <property type="term" value="P:transmembrane transport"/>
    <property type="evidence" value="ECO:0007669"/>
    <property type="project" value="InterPro"/>
</dbReference>
<dbReference type="GeneID" id="39587585"/>
<evidence type="ECO:0000256" key="3">
    <source>
        <dbReference type="ARBA" id="ARBA00022692"/>
    </source>
</evidence>
<organism evidence="11 12">
    <name type="scientific">Apiotrichum porosum</name>
    <dbReference type="NCBI Taxonomy" id="105984"/>
    <lineage>
        <taxon>Eukaryota</taxon>
        <taxon>Fungi</taxon>
        <taxon>Dikarya</taxon>
        <taxon>Basidiomycota</taxon>
        <taxon>Agaricomycotina</taxon>
        <taxon>Tremellomycetes</taxon>
        <taxon>Trichosporonales</taxon>
        <taxon>Trichosporonaceae</taxon>
        <taxon>Apiotrichum</taxon>
    </lineage>
</organism>
<evidence type="ECO:0000256" key="10">
    <source>
        <dbReference type="SAM" id="MobiDB-lite"/>
    </source>
</evidence>
<comment type="subcellular location">
    <subcellularLocation>
        <location evidence="1">Mitochondrion membrane</location>
        <topology evidence="1">Multi-pass membrane protein</topology>
    </subcellularLocation>
</comment>
<feature type="repeat" description="Solcar" evidence="8">
    <location>
        <begin position="258"/>
        <end position="355"/>
    </location>
</feature>
<dbReference type="RefSeq" id="XP_028473115.1">
    <property type="nucleotide sequence ID" value="XM_028618748.1"/>
</dbReference>
<feature type="region of interest" description="Disordered" evidence="10">
    <location>
        <begin position="85"/>
        <end position="129"/>
    </location>
</feature>
<dbReference type="OrthoDB" id="270584at2759"/>
<evidence type="ECO:0000256" key="4">
    <source>
        <dbReference type="ARBA" id="ARBA00022737"/>
    </source>
</evidence>
<evidence type="ECO:0000256" key="8">
    <source>
        <dbReference type="PROSITE-ProRule" id="PRU00282"/>
    </source>
</evidence>
<keyword evidence="3 8" id="KW-0812">Transmembrane</keyword>
<evidence type="ECO:0000256" key="6">
    <source>
        <dbReference type="ARBA" id="ARBA00023128"/>
    </source>
</evidence>
<keyword evidence="4" id="KW-0677">Repeat</keyword>
<dbReference type="PROSITE" id="PS50920">
    <property type="entry name" value="SOLCAR"/>
    <property type="match status" value="3"/>
</dbReference>
<evidence type="ECO:0000256" key="2">
    <source>
        <dbReference type="ARBA" id="ARBA00022448"/>
    </source>
</evidence>
<dbReference type="EMBL" id="RSCE01000014">
    <property type="protein sequence ID" value="RSH77968.1"/>
    <property type="molecule type" value="Genomic_DNA"/>
</dbReference>
<accession>A0A427XGI4</accession>
<keyword evidence="2 9" id="KW-0813">Transport</keyword>
<dbReference type="Proteomes" id="UP000279236">
    <property type="component" value="Unassembled WGS sequence"/>
</dbReference>
<protein>
    <submittedName>
        <fullName evidence="11">Uncharacterized protein</fullName>
    </submittedName>
</protein>
<feature type="compositionally biased region" description="Low complexity" evidence="10">
    <location>
        <begin position="85"/>
        <end position="107"/>
    </location>
</feature>
<dbReference type="SUPFAM" id="SSF103506">
    <property type="entry name" value="Mitochondrial carrier"/>
    <property type="match status" value="1"/>
</dbReference>
<feature type="repeat" description="Solcar" evidence="8">
    <location>
        <begin position="365"/>
        <end position="466"/>
    </location>
</feature>
<dbReference type="InterPro" id="IPR018108">
    <property type="entry name" value="MCP_transmembrane"/>
</dbReference>
<evidence type="ECO:0000313" key="12">
    <source>
        <dbReference type="Proteomes" id="UP000279236"/>
    </source>
</evidence>
<sequence length="584" mass="61869">MHVRMILVVRAHWWQRDYRGVTGLARLKCGFPRSRPSPIAVGGGGSPTGEREKGQTVEIPSRYSISCDNPPSTCLLTPSLLTLPTNSPLQPRSPSPASLLATSSAQQRPRAPDSARGTGLRHEPRPHPLHLSMHFNVSTAEAPSTRLSEAAAAAGVPTTELAAAAAAAVPAPLSAVAMSVAANPAPVASAAGHAAHQVAHAAVNIHHHPQHTSVPTTALPLHPAVPAPQYEEAYYEDIEREPALTFRERVSDFVQDNQTVINTFCAGGLAGAASRTAVAPLERLKIILQVQSSTPGGSGQAYGGIGPSLVRMWKAEGFAGFMKGNGINVVRRKANGQILPYSALQFSSYGVFKTLLRTWSGEETLSAPLRLSAGAGAGIVAVVATYPLDLVRARLSIATANMAQTGAAAAAFTSEDAKLGMVGMTKKVYRTEGGVRGLYRGVLATAVGVAPYVSLNFYMYENLKNLVLPADLEMGDAEFAARKLLCGGLAGAISLIFTHPMDVVRRKMQVAGLAALSPQYSGAIDCIAKTIKSDGFWKGMYRGLVPNFVKIVPSMAVSFYTFDTVMDLLQDWQARDDDDDDDVV</sequence>
<evidence type="ECO:0000313" key="11">
    <source>
        <dbReference type="EMBL" id="RSH77968.1"/>
    </source>
</evidence>
<gene>
    <name evidence="11" type="ORF">EHS24_003042</name>
</gene>
<dbReference type="InterPro" id="IPR023395">
    <property type="entry name" value="MCP_dom_sf"/>
</dbReference>
<keyword evidence="6" id="KW-0496">Mitochondrion</keyword>
<dbReference type="Pfam" id="PF00153">
    <property type="entry name" value="Mito_carr"/>
    <property type="match status" value="3"/>
</dbReference>
<evidence type="ECO:0000256" key="7">
    <source>
        <dbReference type="ARBA" id="ARBA00023136"/>
    </source>
</evidence>
<dbReference type="PRINTS" id="PR00926">
    <property type="entry name" value="MITOCARRIER"/>
</dbReference>
<keyword evidence="12" id="KW-1185">Reference proteome</keyword>
<dbReference type="InterPro" id="IPR002067">
    <property type="entry name" value="MCP"/>
</dbReference>
<proteinExistence type="inferred from homology"/>
<keyword evidence="7 8" id="KW-0472">Membrane</keyword>
<evidence type="ECO:0000256" key="5">
    <source>
        <dbReference type="ARBA" id="ARBA00022989"/>
    </source>
</evidence>
<dbReference type="GO" id="GO:0031966">
    <property type="term" value="C:mitochondrial membrane"/>
    <property type="evidence" value="ECO:0007669"/>
    <property type="project" value="UniProtKB-SubCell"/>
</dbReference>
<dbReference type="Gene3D" id="1.50.40.10">
    <property type="entry name" value="Mitochondrial carrier domain"/>
    <property type="match status" value="1"/>
</dbReference>
<evidence type="ECO:0000256" key="1">
    <source>
        <dbReference type="ARBA" id="ARBA00004225"/>
    </source>
</evidence>
<name>A0A427XGI4_9TREE</name>
<evidence type="ECO:0000256" key="9">
    <source>
        <dbReference type="RuleBase" id="RU000488"/>
    </source>
</evidence>
<dbReference type="PANTHER" id="PTHR24089">
    <property type="entry name" value="SOLUTE CARRIER FAMILY 25"/>
    <property type="match status" value="1"/>
</dbReference>
<feature type="repeat" description="Solcar" evidence="8">
    <location>
        <begin position="478"/>
        <end position="568"/>
    </location>
</feature>
<keyword evidence="5" id="KW-1133">Transmembrane helix</keyword>
<dbReference type="AlphaFoldDB" id="A0A427XGI4"/>
<comment type="caution">
    <text evidence="11">The sequence shown here is derived from an EMBL/GenBank/DDBJ whole genome shotgun (WGS) entry which is preliminary data.</text>
</comment>
<reference evidence="11 12" key="1">
    <citation type="submission" date="2018-11" db="EMBL/GenBank/DDBJ databases">
        <title>Genome sequence of Apiotrichum porosum DSM 27194.</title>
        <authorList>
            <person name="Aliyu H."/>
            <person name="Gorte O."/>
            <person name="Ochsenreither K."/>
        </authorList>
    </citation>
    <scope>NUCLEOTIDE SEQUENCE [LARGE SCALE GENOMIC DNA]</scope>
    <source>
        <strain evidence="11 12">DSM 27194</strain>
    </source>
</reference>
<comment type="similarity">
    <text evidence="9">Belongs to the mitochondrial carrier (TC 2.A.29) family.</text>
</comment>